<evidence type="ECO:0000256" key="11">
    <source>
        <dbReference type="ARBA" id="ARBA00023306"/>
    </source>
</evidence>
<dbReference type="InterPro" id="IPR012309">
    <property type="entry name" value="DNA_ligase_ATP-dep_C"/>
</dbReference>
<comment type="similarity">
    <text evidence="1 15">Belongs to the ATP-dependent DNA ligase family.</text>
</comment>
<accession>W4GPL3</accession>
<evidence type="ECO:0000256" key="16">
    <source>
        <dbReference type="SAM" id="MobiDB-lite"/>
    </source>
</evidence>
<dbReference type="PANTHER" id="PTHR45674:SF4">
    <property type="entry name" value="DNA LIGASE 1"/>
    <property type="match status" value="1"/>
</dbReference>
<dbReference type="GO" id="GO:0005524">
    <property type="term" value="F:ATP binding"/>
    <property type="evidence" value="ECO:0007669"/>
    <property type="project" value="UniProtKB-KW"/>
</dbReference>
<dbReference type="GO" id="GO:0051301">
    <property type="term" value="P:cell division"/>
    <property type="evidence" value="ECO:0007669"/>
    <property type="project" value="UniProtKB-KW"/>
</dbReference>
<dbReference type="GO" id="GO:0003910">
    <property type="term" value="F:DNA ligase (ATP) activity"/>
    <property type="evidence" value="ECO:0007669"/>
    <property type="project" value="UniProtKB-EC"/>
</dbReference>
<evidence type="ECO:0000256" key="2">
    <source>
        <dbReference type="ARBA" id="ARBA00012727"/>
    </source>
</evidence>
<dbReference type="PROSITE" id="PS50160">
    <property type="entry name" value="DNA_LIGASE_A3"/>
    <property type="match status" value="1"/>
</dbReference>
<dbReference type="GO" id="GO:0071897">
    <property type="term" value="P:DNA biosynthetic process"/>
    <property type="evidence" value="ECO:0007669"/>
    <property type="project" value="InterPro"/>
</dbReference>
<evidence type="ECO:0000256" key="5">
    <source>
        <dbReference type="ARBA" id="ARBA00022705"/>
    </source>
</evidence>
<dbReference type="Pfam" id="PF04675">
    <property type="entry name" value="DNA_ligase_A_N"/>
    <property type="match status" value="1"/>
</dbReference>
<dbReference type="PROSITE" id="PS00333">
    <property type="entry name" value="DNA_LIGASE_A2"/>
    <property type="match status" value="1"/>
</dbReference>
<comment type="catalytic activity">
    <reaction evidence="12">
        <text>ATP + (deoxyribonucleotide)n-3'-hydroxyl + 5'-phospho-(deoxyribonucleotide)m = (deoxyribonucleotide)n+m + AMP + diphosphate.</text>
        <dbReference type="EC" id="6.5.1.1"/>
    </reaction>
</comment>
<evidence type="ECO:0000256" key="4">
    <source>
        <dbReference type="ARBA" id="ARBA00022618"/>
    </source>
</evidence>
<dbReference type="CDD" id="cd07969">
    <property type="entry name" value="OBF_DNA_ligase_I"/>
    <property type="match status" value="1"/>
</dbReference>
<dbReference type="InterPro" id="IPR012340">
    <property type="entry name" value="NA-bd_OB-fold"/>
</dbReference>
<keyword evidence="4" id="KW-0132">Cell division</keyword>
<keyword evidence="5" id="KW-0235">DNA replication</keyword>
<dbReference type="RefSeq" id="XP_009828402.1">
    <property type="nucleotide sequence ID" value="XM_009830100.1"/>
</dbReference>
<dbReference type="STRING" id="112090.W4GPL3"/>
<keyword evidence="3" id="KW-0436">Ligase</keyword>
<dbReference type="GO" id="GO:0003677">
    <property type="term" value="F:DNA binding"/>
    <property type="evidence" value="ECO:0007669"/>
    <property type="project" value="InterPro"/>
</dbReference>
<evidence type="ECO:0000256" key="7">
    <source>
        <dbReference type="ARBA" id="ARBA00022763"/>
    </source>
</evidence>
<proteinExistence type="inferred from homology"/>
<evidence type="ECO:0000313" key="18">
    <source>
        <dbReference type="EMBL" id="ETV81665.1"/>
    </source>
</evidence>
<gene>
    <name evidence="18" type="ORF">H257_05284</name>
</gene>
<dbReference type="EC" id="6.5.1.1" evidence="2"/>
<organism evidence="18">
    <name type="scientific">Aphanomyces astaci</name>
    <name type="common">Crayfish plague agent</name>
    <dbReference type="NCBI Taxonomy" id="112090"/>
    <lineage>
        <taxon>Eukaryota</taxon>
        <taxon>Sar</taxon>
        <taxon>Stramenopiles</taxon>
        <taxon>Oomycota</taxon>
        <taxon>Saprolegniomycetes</taxon>
        <taxon>Saprolegniales</taxon>
        <taxon>Verrucalvaceae</taxon>
        <taxon>Aphanomyces</taxon>
    </lineage>
</organism>
<reference evidence="18" key="1">
    <citation type="submission" date="2013-12" db="EMBL/GenBank/DDBJ databases">
        <title>The Genome Sequence of Aphanomyces astaci APO3.</title>
        <authorList>
            <consortium name="The Broad Institute Genomics Platform"/>
            <person name="Russ C."/>
            <person name="Tyler B."/>
            <person name="van West P."/>
            <person name="Dieguez-Uribeondo J."/>
            <person name="Young S.K."/>
            <person name="Zeng Q."/>
            <person name="Gargeya S."/>
            <person name="Fitzgerald M."/>
            <person name="Abouelleil A."/>
            <person name="Alvarado L."/>
            <person name="Chapman S.B."/>
            <person name="Gainer-Dewar J."/>
            <person name="Goldberg J."/>
            <person name="Griggs A."/>
            <person name="Gujja S."/>
            <person name="Hansen M."/>
            <person name="Howarth C."/>
            <person name="Imamovic A."/>
            <person name="Ireland A."/>
            <person name="Larimer J."/>
            <person name="McCowan C."/>
            <person name="Murphy C."/>
            <person name="Pearson M."/>
            <person name="Poon T.W."/>
            <person name="Priest M."/>
            <person name="Roberts A."/>
            <person name="Saif S."/>
            <person name="Shea T."/>
            <person name="Sykes S."/>
            <person name="Wortman J."/>
            <person name="Nusbaum C."/>
            <person name="Birren B."/>
        </authorList>
    </citation>
    <scope>NUCLEOTIDE SEQUENCE [LARGE SCALE GENOMIC DNA]</scope>
    <source>
        <strain evidence="18">APO3</strain>
    </source>
</reference>
<evidence type="ECO:0000256" key="6">
    <source>
        <dbReference type="ARBA" id="ARBA00022741"/>
    </source>
</evidence>
<feature type="region of interest" description="Disordered" evidence="16">
    <location>
        <begin position="411"/>
        <end position="433"/>
    </location>
</feature>
<dbReference type="SUPFAM" id="SSF56091">
    <property type="entry name" value="DNA ligase/mRNA capping enzyme, catalytic domain"/>
    <property type="match status" value="1"/>
</dbReference>
<evidence type="ECO:0000259" key="17">
    <source>
        <dbReference type="PROSITE" id="PS50160"/>
    </source>
</evidence>
<evidence type="ECO:0000256" key="3">
    <source>
        <dbReference type="ARBA" id="ARBA00022598"/>
    </source>
</evidence>
<feature type="compositionally biased region" description="Low complexity" evidence="16">
    <location>
        <begin position="645"/>
        <end position="656"/>
    </location>
</feature>
<evidence type="ECO:0000256" key="14">
    <source>
        <dbReference type="ARBA" id="ARBA00041666"/>
    </source>
</evidence>
<keyword evidence="11" id="KW-0131">Cell cycle</keyword>
<evidence type="ECO:0000256" key="13">
    <source>
        <dbReference type="ARBA" id="ARBA00041131"/>
    </source>
</evidence>
<sequence>MLFRDLAATFRRIQLKNSRDASISELSNAFRTIRDNQPTQLPKAMYLMTSQLAPTHEGVELRFRDKAFAPVVQTAFANAGHVDIPTIFDAYKKSGDYGTAVEDLLKQAILTLPRAFDDDSSASMTIDVVYDQLREMATQAGTGSTQRKQDIAAALLARASTVDEALFLTRLLAHQNLRIGVGSKSVVMALAHSFADADADKPSLQPWVASVAAAYSQRPIFEDLVETLGHVLALPSLDAKAGYIRANAAPKPGTPVQTMLGYPVSTLHQITQRMRKYAGGVAACEYKYDGARLQIHVSKRTVSHMTPTNEGPDLAVFSRNCERIPADHKYFDTISTHVVPYMNAHVESIIVEGEMVAVADDQTQQLLPFQTLQTNGHTAMCLFAFDCLYLNGTSLVHRPFQDRRAALHAAFTPPSTSTTSTLPGQPPRSPRQQLPQRFQFVQSQDVSFSLHEDPDTDENEDLLSNSPAKLLQNVLQAAVDADCEGLMVKALDEPYKPGCRTHTWLKVKRDYLPATPCMASGMFLPDSLDLVPIAAFRGKGRRAHVFGSFLLACYDPTTQLFHTVGKVGSGFTDVDLAAISKRLEDTVVAVKPLEYDASEVKSIQPDVWFEPTEVWEIRAAQLTKSVKYTAGSTYLNAPSPPPPSTTSNTSCSITSRTDAHKSCGLGLRFPRFLAVRRDKAVVQATSDDQLASLYLDSQTNNLSMTIINDDHKRH</sequence>
<dbReference type="PANTHER" id="PTHR45674">
    <property type="entry name" value="DNA LIGASE 1/3 FAMILY MEMBER"/>
    <property type="match status" value="1"/>
</dbReference>
<name>W4GPL3_APHAT</name>
<keyword evidence="6" id="KW-0547">Nucleotide-binding</keyword>
<dbReference type="OrthoDB" id="206088at2759"/>
<feature type="region of interest" description="Disordered" evidence="16">
    <location>
        <begin position="633"/>
        <end position="657"/>
    </location>
</feature>
<dbReference type="InterPro" id="IPR000977">
    <property type="entry name" value="DNA_ligase_ATP-dep"/>
</dbReference>
<evidence type="ECO:0000256" key="8">
    <source>
        <dbReference type="ARBA" id="ARBA00022840"/>
    </source>
</evidence>
<dbReference type="Pfam" id="PF01068">
    <property type="entry name" value="DNA_ligase_A_M"/>
    <property type="match status" value="1"/>
</dbReference>
<feature type="compositionally biased region" description="Low complexity" evidence="16">
    <location>
        <begin position="412"/>
        <end position="423"/>
    </location>
</feature>
<dbReference type="Pfam" id="PF04679">
    <property type="entry name" value="DNA_ligase_A_C"/>
    <property type="match status" value="1"/>
</dbReference>
<protein>
    <recommendedName>
        <fullName evidence="13">DNA ligase 1</fullName>
        <ecNumber evidence="2">6.5.1.1</ecNumber>
    </recommendedName>
    <alternativeName>
        <fullName evidence="14">DNA ligase I</fullName>
    </alternativeName>
</protein>
<evidence type="ECO:0000256" key="12">
    <source>
        <dbReference type="ARBA" id="ARBA00034003"/>
    </source>
</evidence>
<dbReference type="InterPro" id="IPR012310">
    <property type="entry name" value="DNA_ligase_ATP-dep_cent"/>
</dbReference>
<dbReference type="NCBIfam" id="TIGR00574">
    <property type="entry name" value="dnl1"/>
    <property type="match status" value="1"/>
</dbReference>
<dbReference type="GO" id="GO:0006281">
    <property type="term" value="P:DNA repair"/>
    <property type="evidence" value="ECO:0007669"/>
    <property type="project" value="UniProtKB-KW"/>
</dbReference>
<dbReference type="AlphaFoldDB" id="W4GPL3"/>
<keyword evidence="7" id="KW-0227">DNA damage</keyword>
<evidence type="ECO:0000256" key="1">
    <source>
        <dbReference type="ARBA" id="ARBA00007572"/>
    </source>
</evidence>
<dbReference type="Gene3D" id="1.10.3260.10">
    <property type="entry name" value="DNA ligase, ATP-dependent, N-terminal domain"/>
    <property type="match status" value="1"/>
</dbReference>
<keyword evidence="8" id="KW-0067">ATP-binding</keyword>
<dbReference type="InterPro" id="IPR050191">
    <property type="entry name" value="ATP-dep_DNA_ligase"/>
</dbReference>
<dbReference type="SUPFAM" id="SSF50249">
    <property type="entry name" value="Nucleic acid-binding proteins"/>
    <property type="match status" value="1"/>
</dbReference>
<dbReference type="SUPFAM" id="SSF117018">
    <property type="entry name" value="ATP-dependent DNA ligase DNA-binding domain"/>
    <property type="match status" value="1"/>
</dbReference>
<dbReference type="GeneID" id="20807280"/>
<dbReference type="GO" id="GO:0006273">
    <property type="term" value="P:lagging strand elongation"/>
    <property type="evidence" value="ECO:0007669"/>
    <property type="project" value="TreeGrafter"/>
</dbReference>
<evidence type="ECO:0000256" key="10">
    <source>
        <dbReference type="ARBA" id="ARBA00023204"/>
    </source>
</evidence>
<dbReference type="Gene3D" id="2.40.50.140">
    <property type="entry name" value="Nucleic acid-binding proteins"/>
    <property type="match status" value="1"/>
</dbReference>
<evidence type="ECO:0000256" key="15">
    <source>
        <dbReference type="RuleBase" id="RU004196"/>
    </source>
</evidence>
<dbReference type="InterPro" id="IPR012308">
    <property type="entry name" value="DNA_ligase_ATP-dep_N"/>
</dbReference>
<dbReference type="VEuPathDB" id="FungiDB:H257_05284"/>
<feature type="domain" description="ATP-dependent DNA ligase family profile" evidence="17">
    <location>
        <begin position="373"/>
        <end position="555"/>
    </location>
</feature>
<dbReference type="GO" id="GO:0005634">
    <property type="term" value="C:nucleus"/>
    <property type="evidence" value="ECO:0007669"/>
    <property type="project" value="TreeGrafter"/>
</dbReference>
<dbReference type="Gene3D" id="3.30.470.30">
    <property type="entry name" value="DNA ligase/mRNA capping enzyme"/>
    <property type="match status" value="1"/>
</dbReference>
<dbReference type="Gene3D" id="3.30.1490.70">
    <property type="match status" value="1"/>
</dbReference>
<evidence type="ECO:0000256" key="9">
    <source>
        <dbReference type="ARBA" id="ARBA00023172"/>
    </source>
</evidence>
<dbReference type="GO" id="GO:0006310">
    <property type="term" value="P:DNA recombination"/>
    <property type="evidence" value="ECO:0007669"/>
    <property type="project" value="UniProtKB-KW"/>
</dbReference>
<keyword evidence="10" id="KW-0234">DNA repair</keyword>
<dbReference type="InterPro" id="IPR016059">
    <property type="entry name" value="DNA_ligase_ATP-dep_CS"/>
</dbReference>
<dbReference type="GO" id="GO:0005739">
    <property type="term" value="C:mitochondrion"/>
    <property type="evidence" value="ECO:0007669"/>
    <property type="project" value="TreeGrafter"/>
</dbReference>
<keyword evidence="9" id="KW-0233">DNA recombination</keyword>
<dbReference type="InterPro" id="IPR036599">
    <property type="entry name" value="DNA_ligase_N_sf"/>
</dbReference>
<dbReference type="EMBL" id="KI913123">
    <property type="protein sequence ID" value="ETV81665.1"/>
    <property type="molecule type" value="Genomic_DNA"/>
</dbReference>